<evidence type="ECO:0000256" key="1">
    <source>
        <dbReference type="SAM" id="MobiDB-lite"/>
    </source>
</evidence>
<organism evidence="3 4">
    <name type="scientific">Helicobacter canis</name>
    <dbReference type="NCBI Taxonomy" id="29419"/>
    <lineage>
        <taxon>Bacteria</taxon>
        <taxon>Pseudomonadati</taxon>
        <taxon>Campylobacterota</taxon>
        <taxon>Epsilonproteobacteria</taxon>
        <taxon>Campylobacterales</taxon>
        <taxon>Helicobacteraceae</taxon>
        <taxon>Helicobacter</taxon>
    </lineage>
</organism>
<dbReference type="RefSeq" id="WP_150337418.1">
    <property type="nucleotide sequence ID" value="NZ_JAERIX010000051.1"/>
</dbReference>
<sequence>MFNDLFMLMQGHKRCAKLVLCATMGLCLIANASESDLSDPLESAQEQHATAQKEAQNPPSQGKLDSSSKDKLESSQIDRVIMEVGNMDDFLAVQKNFPWIRSVGLVMVSFDDGSFRSGFGLLLPNNLFLTSAELGHNASAYPKNILLKMRDESAGNLICIAELRLKALDKVQGLSLFEVSGYTDDYCNLRSQSYYHSKILTHNAYDIASTKPVRTNDYYTVTTTFNNPNISIITLKNNAKQLPIKNAQKIIFGRPFFTKDGQLLGMTTIPRNATAPVIVSYKEIKDFLCSIDKSGFYVSSFVQDLCRKPNATKKAR</sequence>
<dbReference type="EMBL" id="VXKE01000016">
    <property type="protein sequence ID" value="KAA8709062.1"/>
    <property type="molecule type" value="Genomic_DNA"/>
</dbReference>
<protein>
    <recommendedName>
        <fullName evidence="5">Periplasmic protein</fullName>
    </recommendedName>
</protein>
<accession>A0A5M9QN06</accession>
<dbReference type="AlphaFoldDB" id="A0A5M9QN06"/>
<keyword evidence="2" id="KW-0732">Signal</keyword>
<gene>
    <name evidence="3" type="ORF">F4V45_05535</name>
</gene>
<evidence type="ECO:0000256" key="2">
    <source>
        <dbReference type="SAM" id="SignalP"/>
    </source>
</evidence>
<reference evidence="3 4" key="1">
    <citation type="submission" date="2019-09" db="EMBL/GenBank/DDBJ databases">
        <title>Draft genome sequence of various Type strains from the CCUG.</title>
        <authorList>
            <person name="Pineiro-Iglesias B."/>
            <person name="Tunovic T."/>
            <person name="Unosson C."/>
            <person name="Inganas E."/>
            <person name="Ohlen M."/>
            <person name="Cardew S."/>
            <person name="Jensie-Markopoulos S."/>
            <person name="Salva-Serra F."/>
            <person name="Jaen-Luchoro D."/>
            <person name="Karlsson R."/>
            <person name="Svensson-Stadler L."/>
            <person name="Chun J."/>
            <person name="Moore E."/>
        </authorList>
    </citation>
    <scope>NUCLEOTIDE SEQUENCE [LARGE SCALE GENOMIC DNA]</scope>
    <source>
        <strain evidence="3 4">CCUG 32756T</strain>
    </source>
</reference>
<dbReference type="Proteomes" id="UP000323707">
    <property type="component" value="Unassembled WGS sequence"/>
</dbReference>
<evidence type="ECO:0000313" key="4">
    <source>
        <dbReference type="Proteomes" id="UP000323707"/>
    </source>
</evidence>
<feature type="signal peptide" evidence="2">
    <location>
        <begin position="1"/>
        <end position="32"/>
    </location>
</feature>
<evidence type="ECO:0008006" key="5">
    <source>
        <dbReference type="Google" id="ProtNLM"/>
    </source>
</evidence>
<proteinExistence type="predicted"/>
<evidence type="ECO:0000313" key="3">
    <source>
        <dbReference type="EMBL" id="KAA8709062.1"/>
    </source>
</evidence>
<feature type="compositionally biased region" description="Polar residues" evidence="1">
    <location>
        <begin position="44"/>
        <end position="60"/>
    </location>
</feature>
<feature type="chain" id="PRO_5024272954" description="Periplasmic protein" evidence="2">
    <location>
        <begin position="33"/>
        <end position="316"/>
    </location>
</feature>
<name>A0A5M9QN06_9HELI</name>
<feature type="region of interest" description="Disordered" evidence="1">
    <location>
        <begin position="39"/>
        <end position="71"/>
    </location>
</feature>
<comment type="caution">
    <text evidence="3">The sequence shown here is derived from an EMBL/GenBank/DDBJ whole genome shotgun (WGS) entry which is preliminary data.</text>
</comment>